<organism evidence="2">
    <name type="scientific">Anguilla anguilla</name>
    <name type="common">European freshwater eel</name>
    <name type="synonym">Muraena anguilla</name>
    <dbReference type="NCBI Taxonomy" id="7936"/>
    <lineage>
        <taxon>Eukaryota</taxon>
        <taxon>Metazoa</taxon>
        <taxon>Chordata</taxon>
        <taxon>Craniata</taxon>
        <taxon>Vertebrata</taxon>
        <taxon>Euteleostomi</taxon>
        <taxon>Actinopterygii</taxon>
        <taxon>Neopterygii</taxon>
        <taxon>Teleostei</taxon>
        <taxon>Anguilliformes</taxon>
        <taxon>Anguillidae</taxon>
        <taxon>Anguilla</taxon>
    </lineage>
</organism>
<reference evidence="2" key="1">
    <citation type="submission" date="2014-11" db="EMBL/GenBank/DDBJ databases">
        <authorList>
            <person name="Amaro Gonzalez C."/>
        </authorList>
    </citation>
    <scope>NUCLEOTIDE SEQUENCE</scope>
</reference>
<dbReference type="EMBL" id="GBXM01078955">
    <property type="protein sequence ID" value="JAH29622.1"/>
    <property type="molecule type" value="Transcribed_RNA"/>
</dbReference>
<name>A0A0E9RLC5_ANGAN</name>
<reference evidence="2" key="2">
    <citation type="journal article" date="2015" name="Fish Shellfish Immunol.">
        <title>Early steps in the European eel (Anguilla anguilla)-Vibrio vulnificus interaction in the gills: Role of the RtxA13 toxin.</title>
        <authorList>
            <person name="Callol A."/>
            <person name="Pajuelo D."/>
            <person name="Ebbesson L."/>
            <person name="Teles M."/>
            <person name="MacKenzie S."/>
            <person name="Amaro C."/>
        </authorList>
    </citation>
    <scope>NUCLEOTIDE SEQUENCE</scope>
</reference>
<accession>A0A0E9RLC5</accession>
<feature type="region of interest" description="Disordered" evidence="1">
    <location>
        <begin position="29"/>
        <end position="48"/>
    </location>
</feature>
<proteinExistence type="predicted"/>
<feature type="compositionally biased region" description="Polar residues" evidence="1">
    <location>
        <begin position="36"/>
        <end position="48"/>
    </location>
</feature>
<protein>
    <submittedName>
        <fullName evidence="2">Uncharacterized protein</fullName>
    </submittedName>
</protein>
<dbReference type="AlphaFoldDB" id="A0A0E9RLC5"/>
<sequence length="48" mass="5399">MIRILVGTEVPCAQESSTFAHRETVLLPPEDKNDLDNNMCSPHKQSVF</sequence>
<evidence type="ECO:0000256" key="1">
    <source>
        <dbReference type="SAM" id="MobiDB-lite"/>
    </source>
</evidence>
<evidence type="ECO:0000313" key="2">
    <source>
        <dbReference type="EMBL" id="JAH29622.1"/>
    </source>
</evidence>